<evidence type="ECO:0000256" key="2">
    <source>
        <dbReference type="ARBA" id="ARBA00023054"/>
    </source>
</evidence>
<evidence type="ECO:0000256" key="1">
    <source>
        <dbReference type="ARBA" id="ARBA00022737"/>
    </source>
</evidence>
<dbReference type="InterPro" id="IPR019749">
    <property type="entry name" value="Band_41_domain"/>
</dbReference>
<dbReference type="CDD" id="cd13206">
    <property type="entry name" value="FERM_C-lobe_PLEKHH1_PLEKHH2"/>
    <property type="match status" value="1"/>
</dbReference>
<dbReference type="PANTHER" id="PTHR22903:SF4">
    <property type="entry name" value="PLECKSTRIN HOMOLOGY DOMAIN-CONTAINING FAMILY H MEMBER 1"/>
    <property type="match status" value="1"/>
</dbReference>
<dbReference type="Pfam" id="PF00373">
    <property type="entry name" value="FERM_M"/>
    <property type="match status" value="1"/>
</dbReference>
<dbReference type="PROSITE" id="PS50003">
    <property type="entry name" value="PH_DOMAIN"/>
    <property type="match status" value="1"/>
</dbReference>
<evidence type="ECO:0000313" key="8">
    <source>
        <dbReference type="EMBL" id="KAI2654523.1"/>
    </source>
</evidence>
<dbReference type="InterPro" id="IPR019748">
    <property type="entry name" value="FERM_central"/>
</dbReference>
<dbReference type="PANTHER" id="PTHR22903">
    <property type="entry name" value="PLEKHH PROTEIN"/>
    <property type="match status" value="1"/>
</dbReference>
<accession>A0ABQ8LY04</accession>
<evidence type="ECO:0000256" key="3">
    <source>
        <dbReference type="SAM" id="Coils"/>
    </source>
</evidence>
<dbReference type="InterPro" id="IPR000299">
    <property type="entry name" value="FERM_domain"/>
</dbReference>
<dbReference type="PROSITE" id="PS50057">
    <property type="entry name" value="FERM_3"/>
    <property type="match status" value="1"/>
</dbReference>
<proteinExistence type="predicted"/>
<dbReference type="Gene3D" id="1.25.40.530">
    <property type="entry name" value="MyTH4 domain"/>
    <property type="match status" value="1"/>
</dbReference>
<dbReference type="InterPro" id="IPR000857">
    <property type="entry name" value="MyTH4_dom"/>
</dbReference>
<dbReference type="SMART" id="SM00233">
    <property type="entry name" value="PH"/>
    <property type="match status" value="2"/>
</dbReference>
<dbReference type="PROSITE" id="PS51016">
    <property type="entry name" value="MYTH4"/>
    <property type="match status" value="1"/>
</dbReference>
<organism evidence="8 9">
    <name type="scientific">Labeo rohita</name>
    <name type="common">Indian major carp</name>
    <name type="synonym">Cyprinus rohita</name>
    <dbReference type="NCBI Taxonomy" id="84645"/>
    <lineage>
        <taxon>Eukaryota</taxon>
        <taxon>Metazoa</taxon>
        <taxon>Chordata</taxon>
        <taxon>Craniata</taxon>
        <taxon>Vertebrata</taxon>
        <taxon>Euteleostomi</taxon>
        <taxon>Actinopterygii</taxon>
        <taxon>Neopterygii</taxon>
        <taxon>Teleostei</taxon>
        <taxon>Ostariophysi</taxon>
        <taxon>Cypriniformes</taxon>
        <taxon>Cyprinidae</taxon>
        <taxon>Labeoninae</taxon>
        <taxon>Labeonini</taxon>
        <taxon>Labeo</taxon>
    </lineage>
</organism>
<dbReference type="Pfam" id="PF00784">
    <property type="entry name" value="MyTH4"/>
    <property type="match status" value="1"/>
</dbReference>
<dbReference type="CDD" id="cd13282">
    <property type="entry name" value="PH1_PLEKHH1_PLEKHH2"/>
    <property type="match status" value="1"/>
</dbReference>
<feature type="compositionally biased region" description="Low complexity" evidence="4">
    <location>
        <begin position="482"/>
        <end position="492"/>
    </location>
</feature>
<dbReference type="InterPro" id="IPR014352">
    <property type="entry name" value="FERM/acyl-CoA-bd_prot_sf"/>
</dbReference>
<keyword evidence="1" id="KW-0677">Repeat</keyword>
<evidence type="ECO:0000259" key="6">
    <source>
        <dbReference type="PROSITE" id="PS50057"/>
    </source>
</evidence>
<dbReference type="InterPro" id="IPR001849">
    <property type="entry name" value="PH_domain"/>
</dbReference>
<evidence type="ECO:0000256" key="4">
    <source>
        <dbReference type="SAM" id="MobiDB-lite"/>
    </source>
</evidence>
<dbReference type="InterPro" id="IPR038185">
    <property type="entry name" value="MyTH4_dom_sf"/>
</dbReference>
<feature type="domain" description="MyTH4" evidence="7">
    <location>
        <begin position="773"/>
        <end position="923"/>
    </location>
</feature>
<feature type="compositionally biased region" description="Low complexity" evidence="4">
    <location>
        <begin position="223"/>
        <end position="233"/>
    </location>
</feature>
<dbReference type="SUPFAM" id="SSF47031">
    <property type="entry name" value="Second domain of FERM"/>
    <property type="match status" value="1"/>
</dbReference>
<reference evidence="8 9" key="1">
    <citation type="submission" date="2022-01" db="EMBL/GenBank/DDBJ databases">
        <title>A high-quality chromosome-level genome assembly of rohu carp, Labeo rohita.</title>
        <authorList>
            <person name="Arick M.A. II"/>
            <person name="Hsu C.-Y."/>
            <person name="Magbanua Z."/>
            <person name="Pechanova O."/>
            <person name="Grover C."/>
            <person name="Miller E."/>
            <person name="Thrash A."/>
            <person name="Ezzel L."/>
            <person name="Alam S."/>
            <person name="Benzie J."/>
            <person name="Hamilton M."/>
            <person name="Karsi A."/>
            <person name="Lawrence M.L."/>
            <person name="Peterson D.G."/>
        </authorList>
    </citation>
    <scope>NUCLEOTIDE SEQUENCE [LARGE SCALE GENOMIC DNA]</scope>
    <source>
        <strain evidence="9">BAU-BD-2019</strain>
        <tissue evidence="8">Blood</tissue>
    </source>
</reference>
<dbReference type="SUPFAM" id="SSF50729">
    <property type="entry name" value="PH domain-like"/>
    <property type="match status" value="2"/>
</dbReference>
<name>A0ABQ8LY04_LABRO</name>
<keyword evidence="2 3" id="KW-0175">Coiled coil</keyword>
<dbReference type="SMART" id="SM00295">
    <property type="entry name" value="B41"/>
    <property type="match status" value="1"/>
</dbReference>
<comment type="caution">
    <text evidence="8">The sequence shown here is derived from an EMBL/GenBank/DDBJ whole genome shotgun (WGS) entry which is preliminary data.</text>
</comment>
<feature type="coiled-coil region" evidence="3">
    <location>
        <begin position="7"/>
        <end position="123"/>
    </location>
</feature>
<evidence type="ECO:0000259" key="7">
    <source>
        <dbReference type="PROSITE" id="PS51016"/>
    </source>
</evidence>
<dbReference type="Gene3D" id="2.30.29.30">
    <property type="entry name" value="Pleckstrin-homology domain (PH domain)/Phosphotyrosine-binding domain (PTB)"/>
    <property type="match status" value="3"/>
</dbReference>
<dbReference type="Pfam" id="PF00169">
    <property type="entry name" value="PH"/>
    <property type="match status" value="1"/>
</dbReference>
<feature type="compositionally biased region" description="Pro residues" evidence="4">
    <location>
        <begin position="247"/>
        <end position="257"/>
    </location>
</feature>
<dbReference type="Gene3D" id="1.20.80.10">
    <property type="match status" value="1"/>
</dbReference>
<protein>
    <submittedName>
        <fullName evidence="8">Pleckstrin homology domain-containing family H member 1</fullName>
    </submittedName>
</protein>
<feature type="domain" description="PH" evidence="5">
    <location>
        <begin position="543"/>
        <end position="637"/>
    </location>
</feature>
<feature type="domain" description="FERM" evidence="6">
    <location>
        <begin position="863"/>
        <end position="1194"/>
    </location>
</feature>
<keyword evidence="9" id="KW-1185">Reference proteome</keyword>
<feature type="region of interest" description="Disordered" evidence="4">
    <location>
        <begin position="466"/>
        <end position="512"/>
    </location>
</feature>
<dbReference type="EMBL" id="JACTAM010000017">
    <property type="protein sequence ID" value="KAI2654523.1"/>
    <property type="molecule type" value="Genomic_DNA"/>
</dbReference>
<feature type="compositionally biased region" description="Acidic residues" evidence="4">
    <location>
        <begin position="471"/>
        <end position="481"/>
    </location>
</feature>
<dbReference type="InterPro" id="IPR011993">
    <property type="entry name" value="PH-like_dom_sf"/>
</dbReference>
<dbReference type="SMART" id="SM00139">
    <property type="entry name" value="MyTH4"/>
    <property type="match status" value="1"/>
</dbReference>
<feature type="compositionally biased region" description="Basic and acidic residues" evidence="4">
    <location>
        <begin position="194"/>
        <end position="214"/>
    </location>
</feature>
<evidence type="ECO:0000313" key="9">
    <source>
        <dbReference type="Proteomes" id="UP000830375"/>
    </source>
</evidence>
<feature type="region of interest" description="Disordered" evidence="4">
    <location>
        <begin position="187"/>
        <end position="260"/>
    </location>
</feature>
<evidence type="ECO:0000259" key="5">
    <source>
        <dbReference type="PROSITE" id="PS50003"/>
    </source>
</evidence>
<dbReference type="CDD" id="cd14473">
    <property type="entry name" value="FERM_B-lobe"/>
    <property type="match status" value="1"/>
</dbReference>
<dbReference type="InterPro" id="IPR035963">
    <property type="entry name" value="FERM_2"/>
</dbReference>
<dbReference type="Proteomes" id="UP000830375">
    <property type="component" value="Unassembled WGS sequence"/>
</dbReference>
<sequence length="1235" mass="138466">MVVLLITAELEQRVIESDQRAENAEKQVHIMEEKLKSANMQPSESENSLYRRYQELNSQIQEKDMIIKRLEEQLEKQNLVRAQEAKIIEEKAAKIKDWVTFKLREMETENQQLKKANLKQAEQILILQDKLQTLLERPMSPVVDAHLGCDSAFHSASLLPALQDKGDSHKSSQDGIDISIKESPEGAELSFGVTRERAVGGASDRDHSSDELNSKFRSQRLRSSSSSSSSSSSAYETHGPRGFDTPTPTPKSPPPVSLSPSLARLPLSCSFPLALPSGTSMTLPKVRTPLTPRDSIQLVKKHHSQPQPGIERLHQVNVSIDIGNCISPSCHNVVPGTFSIHGLEETDIDEGPPESMEGVVEASEMEAQPTDGGLFEGLVKEFEMMDPEALKPPTPPLHRFPSWESRIYAVAKLGMRVSEACLGAKTIGRVSTQPQHSTTGPFTHLIYKNMSVPVYSTLKGKATQISSVPLPDDDSGSEDDSSSLASLHTSTLVPDKKGSIPGSPRAVKRGVSMSSISSESDYAIPPDAYSLDSDCSEPEHKETLEKTGYLLKMGSQVKAWKRRWFILRNGEILYYKSPSDVIRKPQGQMELNSSCHIARGEGAQTFQLITEKKTFYLAADSPNILEDWIRVLQNVLKVKHGHSKLVWCALIGKVFYYYRNQDDKFPLGQLRVREARVEEVDRSCDSDEDYEAGGRGFLSSHFTLVVHPKEQSPTYLLVGTKQEKDTWLYHLTVAAGSCASLRVGTEYEQLIGKLLDVDGDPDSALWKREVLCFSKEGLRYPLTTLPSEALQTEALKLFKSCQLFINVLVESPSIDYHTSLAQNALQVCLTHPELQNEMYCQLIKQTNCRTPHNYSLTQCWQLLSLCVALFLPQHHFLWYLRQYLQRNADPRSINQRAGMRKPQISGFALFTDDPSGKDLEHCLQPSNKICDVISKWEQALKELHPGKYEGTRIVRLTYKSRLCFRAQAKGETERERLLLAYQVNEEVQQGHFPVSKELALEVAALMAQVEHGDLDRPAMSPGGSSQPKTQQVLLQVLERFYPKRYKKECSLEQLRELAERLATKWSVLRGCTASECVRIYLTVARKWPLFGAKLFSAKPLPPSSLEQTRVWLAVNEDGLSVLDYTMHPFVTYPYQSVITFGGCKEDFMLVVSQIKDQALSKKTVDKLLFAMAKPKILELTLLMASYINYWTSSLPGGGNQTQGSALGSQGDRKLWDIDSRHFPSMTYTTKGPTLL</sequence>
<gene>
    <name evidence="8" type="ORF">H4Q32_011262</name>
</gene>